<feature type="short sequence motif" description="TonB C-terminal box" evidence="15">
    <location>
        <begin position="788"/>
        <end position="805"/>
    </location>
</feature>
<evidence type="ECO:0000256" key="4">
    <source>
        <dbReference type="ARBA" id="ARBA00022452"/>
    </source>
</evidence>
<dbReference type="RefSeq" id="WP_306390468.1">
    <property type="nucleotide sequence ID" value="NZ_JAVCAP010000031.1"/>
</dbReference>
<evidence type="ECO:0000256" key="13">
    <source>
        <dbReference type="ARBA" id="ARBA00023237"/>
    </source>
</evidence>
<reference evidence="19" key="1">
    <citation type="journal article" date="2019" name="Int. J. Syst. Evol. Microbiol.">
        <title>The Global Catalogue of Microorganisms (GCM) 10K type strain sequencing project: providing services to taxonomists for standard genome sequencing and annotation.</title>
        <authorList>
            <consortium name="The Broad Institute Genomics Platform"/>
            <consortium name="The Broad Institute Genome Sequencing Center for Infectious Disease"/>
            <person name="Wu L."/>
            <person name="Ma J."/>
        </authorList>
    </citation>
    <scope>NUCLEOTIDE SEQUENCE [LARGE SCALE GENOMIC DNA]</scope>
    <source>
        <strain evidence="19">VKM B-3159</strain>
    </source>
</reference>
<dbReference type="PROSITE" id="PS52016">
    <property type="entry name" value="TONB_DEPENDENT_REC_3"/>
    <property type="match status" value="1"/>
</dbReference>
<dbReference type="SMART" id="SM00965">
    <property type="entry name" value="STN"/>
    <property type="match status" value="1"/>
</dbReference>
<dbReference type="NCBIfam" id="TIGR01783">
    <property type="entry name" value="TonB-siderophor"/>
    <property type="match status" value="1"/>
</dbReference>
<keyword evidence="10 16" id="KW-0798">TonB box</keyword>
<keyword evidence="13 14" id="KW-0998">Cell outer membrane</keyword>
<keyword evidence="3 14" id="KW-0813">Transport</keyword>
<keyword evidence="8" id="KW-0408">Iron</keyword>
<dbReference type="Gene3D" id="2.170.130.10">
    <property type="entry name" value="TonB-dependent receptor, plug domain"/>
    <property type="match status" value="1"/>
</dbReference>
<dbReference type="InterPro" id="IPR037066">
    <property type="entry name" value="Plug_dom_sf"/>
</dbReference>
<evidence type="ECO:0000256" key="1">
    <source>
        <dbReference type="ARBA" id="ARBA00004571"/>
    </source>
</evidence>
<dbReference type="PROSITE" id="PS01156">
    <property type="entry name" value="TONB_DEPENDENT_REC_2"/>
    <property type="match status" value="1"/>
</dbReference>
<feature type="domain" description="Secretin/TonB short N-terminal" evidence="17">
    <location>
        <begin position="65"/>
        <end position="116"/>
    </location>
</feature>
<evidence type="ECO:0000256" key="10">
    <source>
        <dbReference type="ARBA" id="ARBA00023077"/>
    </source>
</evidence>
<dbReference type="EMBL" id="JAVCAP010000031">
    <property type="protein sequence ID" value="MDP8568722.1"/>
    <property type="molecule type" value="Genomic_DNA"/>
</dbReference>
<dbReference type="PANTHER" id="PTHR32552:SF82">
    <property type="entry name" value="FCUA PROTEIN"/>
    <property type="match status" value="1"/>
</dbReference>
<dbReference type="Proteomes" id="UP001225906">
    <property type="component" value="Unassembled WGS sequence"/>
</dbReference>
<dbReference type="InterPro" id="IPR000531">
    <property type="entry name" value="Beta-barrel_TonB"/>
</dbReference>
<dbReference type="InterPro" id="IPR011662">
    <property type="entry name" value="Secretin/TonB_short_N"/>
</dbReference>
<evidence type="ECO:0000256" key="14">
    <source>
        <dbReference type="PROSITE-ProRule" id="PRU01360"/>
    </source>
</evidence>
<keyword evidence="12 18" id="KW-0675">Receptor</keyword>
<dbReference type="InterPro" id="IPR036942">
    <property type="entry name" value="Beta-barrel_TonB_sf"/>
</dbReference>
<keyword evidence="9" id="KW-0406">Ion transport</keyword>
<evidence type="ECO:0000256" key="3">
    <source>
        <dbReference type="ARBA" id="ARBA00022448"/>
    </source>
</evidence>
<organism evidence="18 19">
    <name type="scientific">Methylophilus aquaticus</name>
    <dbReference type="NCBI Taxonomy" id="1971610"/>
    <lineage>
        <taxon>Bacteria</taxon>
        <taxon>Pseudomonadati</taxon>
        <taxon>Pseudomonadota</taxon>
        <taxon>Betaproteobacteria</taxon>
        <taxon>Nitrosomonadales</taxon>
        <taxon>Methylophilaceae</taxon>
        <taxon>Methylophilus</taxon>
    </lineage>
</organism>
<protein>
    <submittedName>
        <fullName evidence="18">TonB-dependent receptor</fullName>
    </submittedName>
</protein>
<dbReference type="InterPro" id="IPR039426">
    <property type="entry name" value="TonB-dep_rcpt-like"/>
</dbReference>
<name>A0ABT9JVV6_9PROT</name>
<proteinExistence type="inferred from homology"/>
<dbReference type="Gene3D" id="3.55.50.30">
    <property type="match status" value="1"/>
</dbReference>
<evidence type="ECO:0000256" key="16">
    <source>
        <dbReference type="RuleBase" id="RU003357"/>
    </source>
</evidence>
<sequence length="805" mass="86239">MQQHALKPVRKIVQALLIGATVATCNYISITTAYAETAASTKKTYRIAAGSLANVLSQFAAESGILLSANAALADGKSSPGLNGNYTVDEGFAALLSGTQLQASQQASGSYTILKKSAETSSGSPDILPEVAIQSERVTPNTNAYEGGMIARRNRLGMLGDVDVKDAPFSVTGFTAEAIANRQANTVADVVARDPSVRSTAPSGDVADAFFVRGFPIGDNNIGEIAFDGLFGVAPNYRLMTDYAERIEVLKGPAAMLYGMSPNSGIGGSINVVPKRAGEDLSRVRLGYTTGGQPNGAVDISRRLGDERQFGVRFNGSHRDGDTPIDHQSQRATLGALALDYQGERLHATLDLIDQVEKVDAPSRRPFLSAGLAAPRAPDNRNNISQRWEWYDSHEQSALLRGEYDLHEQVSVFASYGVAHSTVDRLFNTPVINNAAGDTSVTPTRAEFDVDRNSAEAGVRGKFTTGALKHQVTMQWSHYEDRFDQGTVAGQSYTSNIYSPVTRAAQQVAAPASVPKRSTNTLGGVAISDSLSMLDERVQVMLGLRRQQVQSENFNPATGAKTSSYDQHAVTPIVGLVVKPWQSVSFYGNYIEGLSKGDIAPAGTTNAGEAFSPYKAKQQEVGIKIDHGRLMTTLSLFQIERPSAQTTNGVFSVNGEQRNRGIELSAYGTVEDGLRMYGGATFIDAELTKTNSVLTQGNTAVGVPKVQLSLNGEWDIPLLNGFTLTGGIFHSGKQYVNQANTQRLPSWTTLDIGARYRSFMGGKPVTLRADLRNVTDKDYWAGASTYGTLSLGAPRTLLLSATVDF</sequence>
<dbReference type="InterPro" id="IPR012910">
    <property type="entry name" value="Plug_dom"/>
</dbReference>
<evidence type="ECO:0000256" key="12">
    <source>
        <dbReference type="ARBA" id="ARBA00023170"/>
    </source>
</evidence>
<evidence type="ECO:0000256" key="11">
    <source>
        <dbReference type="ARBA" id="ARBA00023136"/>
    </source>
</evidence>
<dbReference type="Pfam" id="PF07715">
    <property type="entry name" value="Plug"/>
    <property type="match status" value="1"/>
</dbReference>
<evidence type="ECO:0000256" key="5">
    <source>
        <dbReference type="ARBA" id="ARBA00022496"/>
    </source>
</evidence>
<dbReference type="Pfam" id="PF07660">
    <property type="entry name" value="STN"/>
    <property type="match status" value="1"/>
</dbReference>
<evidence type="ECO:0000256" key="15">
    <source>
        <dbReference type="PROSITE-ProRule" id="PRU10144"/>
    </source>
</evidence>
<keyword evidence="5" id="KW-0410">Iron transport</keyword>
<keyword evidence="4 14" id="KW-1134">Transmembrane beta strand</keyword>
<dbReference type="Pfam" id="PF00593">
    <property type="entry name" value="TonB_dep_Rec_b-barrel"/>
    <property type="match status" value="1"/>
</dbReference>
<keyword evidence="6 14" id="KW-0812">Transmembrane</keyword>
<evidence type="ECO:0000259" key="17">
    <source>
        <dbReference type="SMART" id="SM00965"/>
    </source>
</evidence>
<keyword evidence="7" id="KW-0732">Signal</keyword>
<comment type="caution">
    <text evidence="18">The sequence shown here is derived from an EMBL/GenBank/DDBJ whole genome shotgun (WGS) entry which is preliminary data.</text>
</comment>
<dbReference type="InterPro" id="IPR010917">
    <property type="entry name" value="TonB_rcpt_CS"/>
</dbReference>
<evidence type="ECO:0000313" key="18">
    <source>
        <dbReference type="EMBL" id="MDP8568722.1"/>
    </source>
</evidence>
<evidence type="ECO:0000256" key="8">
    <source>
        <dbReference type="ARBA" id="ARBA00023004"/>
    </source>
</evidence>
<evidence type="ECO:0000256" key="7">
    <source>
        <dbReference type="ARBA" id="ARBA00022729"/>
    </source>
</evidence>
<evidence type="ECO:0000256" key="2">
    <source>
        <dbReference type="ARBA" id="ARBA00009810"/>
    </source>
</evidence>
<keyword evidence="11 14" id="KW-0472">Membrane</keyword>
<comment type="similarity">
    <text evidence="2 14 16">Belongs to the TonB-dependent receptor family.</text>
</comment>
<evidence type="ECO:0000256" key="6">
    <source>
        <dbReference type="ARBA" id="ARBA00022692"/>
    </source>
</evidence>
<evidence type="ECO:0000256" key="9">
    <source>
        <dbReference type="ARBA" id="ARBA00023065"/>
    </source>
</evidence>
<evidence type="ECO:0000313" key="19">
    <source>
        <dbReference type="Proteomes" id="UP001225906"/>
    </source>
</evidence>
<gene>
    <name evidence="18" type="ORF">Q9291_12760</name>
</gene>
<keyword evidence="19" id="KW-1185">Reference proteome</keyword>
<dbReference type="InterPro" id="IPR010105">
    <property type="entry name" value="TonB_sidphr_rcpt"/>
</dbReference>
<comment type="subcellular location">
    <subcellularLocation>
        <location evidence="1 14">Cell outer membrane</location>
        <topology evidence="1 14">Multi-pass membrane protein</topology>
    </subcellularLocation>
</comment>
<dbReference type="Gene3D" id="2.40.170.20">
    <property type="entry name" value="TonB-dependent receptor, beta-barrel domain"/>
    <property type="match status" value="1"/>
</dbReference>
<dbReference type="SUPFAM" id="SSF56935">
    <property type="entry name" value="Porins"/>
    <property type="match status" value="1"/>
</dbReference>
<accession>A0ABT9JVV6</accession>
<dbReference type="CDD" id="cd01347">
    <property type="entry name" value="ligand_gated_channel"/>
    <property type="match status" value="1"/>
</dbReference>
<dbReference type="PANTHER" id="PTHR32552">
    <property type="entry name" value="FERRICHROME IRON RECEPTOR-RELATED"/>
    <property type="match status" value="1"/>
</dbReference>